<organism evidence="1">
    <name type="scientific">Anguilla anguilla</name>
    <name type="common">European freshwater eel</name>
    <name type="synonym">Muraena anguilla</name>
    <dbReference type="NCBI Taxonomy" id="7936"/>
    <lineage>
        <taxon>Eukaryota</taxon>
        <taxon>Metazoa</taxon>
        <taxon>Chordata</taxon>
        <taxon>Craniata</taxon>
        <taxon>Vertebrata</taxon>
        <taxon>Euteleostomi</taxon>
        <taxon>Actinopterygii</taxon>
        <taxon>Neopterygii</taxon>
        <taxon>Teleostei</taxon>
        <taxon>Anguilliformes</taxon>
        <taxon>Anguillidae</taxon>
        <taxon>Anguilla</taxon>
    </lineage>
</organism>
<sequence>MHFTTVIFFLKINNEIDLSPVPKNSRHIILILNSLLKLNTLLKLNIAPILLYLYSINTVNVNCISCCFQPESGKMHDKVPHICNLLIRFVHIPIMCIS</sequence>
<reference evidence="1" key="2">
    <citation type="journal article" date="2015" name="Fish Shellfish Immunol.">
        <title>Early steps in the European eel (Anguilla anguilla)-Vibrio vulnificus interaction in the gills: Role of the RtxA13 toxin.</title>
        <authorList>
            <person name="Callol A."/>
            <person name="Pajuelo D."/>
            <person name="Ebbesson L."/>
            <person name="Teles M."/>
            <person name="MacKenzie S."/>
            <person name="Amaro C."/>
        </authorList>
    </citation>
    <scope>NUCLEOTIDE SEQUENCE</scope>
</reference>
<evidence type="ECO:0000313" key="1">
    <source>
        <dbReference type="EMBL" id="JAH52306.1"/>
    </source>
</evidence>
<name>A0A0E9TFE8_ANGAN</name>
<proteinExistence type="predicted"/>
<protein>
    <submittedName>
        <fullName evidence="1">Uncharacterized protein</fullName>
    </submittedName>
</protein>
<accession>A0A0E9TFE8</accession>
<dbReference type="AlphaFoldDB" id="A0A0E9TFE8"/>
<dbReference type="EMBL" id="GBXM01056271">
    <property type="protein sequence ID" value="JAH52306.1"/>
    <property type="molecule type" value="Transcribed_RNA"/>
</dbReference>
<reference evidence="1" key="1">
    <citation type="submission" date="2014-11" db="EMBL/GenBank/DDBJ databases">
        <authorList>
            <person name="Amaro Gonzalez C."/>
        </authorList>
    </citation>
    <scope>NUCLEOTIDE SEQUENCE</scope>
</reference>